<dbReference type="PANTHER" id="PTHR12290">
    <property type="entry name" value="CORNICHON-RELATED"/>
    <property type="match status" value="1"/>
</dbReference>
<evidence type="ECO:0000256" key="4">
    <source>
        <dbReference type="ARBA" id="ARBA00022989"/>
    </source>
</evidence>
<feature type="transmembrane region" description="Helical" evidence="6">
    <location>
        <begin position="145"/>
        <end position="162"/>
    </location>
</feature>
<evidence type="ECO:0000256" key="2">
    <source>
        <dbReference type="ARBA" id="ARBA00010095"/>
    </source>
</evidence>
<keyword evidence="4 6" id="KW-1133">Transmembrane helix</keyword>
<feature type="transmembrane region" description="Helical" evidence="6">
    <location>
        <begin position="61"/>
        <end position="83"/>
    </location>
</feature>
<proteinExistence type="inferred from homology"/>
<keyword evidence="8" id="KW-1185">Reference proteome</keyword>
<dbReference type="EMBL" id="JAKOGI010000022">
    <property type="protein sequence ID" value="KAJ8449350.1"/>
    <property type="molecule type" value="Genomic_DNA"/>
</dbReference>
<feature type="transmembrane region" description="Helical" evidence="6">
    <location>
        <begin position="7"/>
        <end position="26"/>
    </location>
</feature>
<keyword evidence="3 6" id="KW-0812">Transmembrane</keyword>
<evidence type="ECO:0000256" key="1">
    <source>
        <dbReference type="ARBA" id="ARBA00004141"/>
    </source>
</evidence>
<dbReference type="Pfam" id="PF03311">
    <property type="entry name" value="Cornichon"/>
    <property type="match status" value="1"/>
</dbReference>
<dbReference type="AlphaFoldDB" id="A0A9Q1KUK2"/>
<name>A0A9Q1KUK2_9CARY</name>
<reference evidence="7" key="1">
    <citation type="submission" date="2022-04" db="EMBL/GenBank/DDBJ databases">
        <title>Carnegiea gigantea Genome sequencing and assembly v2.</title>
        <authorList>
            <person name="Copetti D."/>
            <person name="Sanderson M.J."/>
            <person name="Burquez A."/>
            <person name="Wojciechowski M.F."/>
        </authorList>
    </citation>
    <scope>NUCLEOTIDE SEQUENCE</scope>
    <source>
        <strain evidence="7">SGP5-SGP5p</strain>
        <tissue evidence="7">Aerial part</tissue>
    </source>
</reference>
<comment type="similarity">
    <text evidence="2">Belongs to the cornichon family.</text>
</comment>
<gene>
    <name evidence="7" type="ORF">Cgig2_002482</name>
</gene>
<evidence type="ECO:0000313" key="7">
    <source>
        <dbReference type="EMBL" id="KAJ8449350.1"/>
    </source>
</evidence>
<evidence type="ECO:0000256" key="6">
    <source>
        <dbReference type="SAM" id="Phobius"/>
    </source>
</evidence>
<dbReference type="InterPro" id="IPR003377">
    <property type="entry name" value="Cornichon"/>
</dbReference>
<organism evidence="7 8">
    <name type="scientific">Carnegiea gigantea</name>
    <dbReference type="NCBI Taxonomy" id="171969"/>
    <lineage>
        <taxon>Eukaryota</taxon>
        <taxon>Viridiplantae</taxon>
        <taxon>Streptophyta</taxon>
        <taxon>Embryophyta</taxon>
        <taxon>Tracheophyta</taxon>
        <taxon>Spermatophyta</taxon>
        <taxon>Magnoliopsida</taxon>
        <taxon>eudicotyledons</taxon>
        <taxon>Gunneridae</taxon>
        <taxon>Pentapetalae</taxon>
        <taxon>Caryophyllales</taxon>
        <taxon>Cactineae</taxon>
        <taxon>Cactaceae</taxon>
        <taxon>Cactoideae</taxon>
        <taxon>Echinocereeae</taxon>
        <taxon>Carnegiea</taxon>
    </lineage>
</organism>
<dbReference type="Proteomes" id="UP001153076">
    <property type="component" value="Unassembled WGS sequence"/>
</dbReference>
<comment type="caution">
    <text evidence="7">The sequence shown here is derived from an EMBL/GenBank/DDBJ whole genome shotgun (WGS) entry which is preliminary data.</text>
</comment>
<dbReference type="SMART" id="SM01398">
    <property type="entry name" value="Cornichon"/>
    <property type="match status" value="1"/>
</dbReference>
<evidence type="ECO:0000313" key="8">
    <source>
        <dbReference type="Proteomes" id="UP001153076"/>
    </source>
</evidence>
<evidence type="ECO:0000256" key="3">
    <source>
        <dbReference type="ARBA" id="ARBA00022692"/>
    </source>
</evidence>
<keyword evidence="5 6" id="KW-0472">Membrane</keyword>
<protein>
    <submittedName>
        <fullName evidence="7">Uncharacterized protein</fullName>
    </submittedName>
</protein>
<dbReference type="GO" id="GO:0016192">
    <property type="term" value="P:vesicle-mediated transport"/>
    <property type="evidence" value="ECO:0007669"/>
    <property type="project" value="InterPro"/>
</dbReference>
<dbReference type="GO" id="GO:0016020">
    <property type="term" value="C:membrane"/>
    <property type="evidence" value="ECO:0007669"/>
    <property type="project" value="UniProtKB-SubCell"/>
</dbReference>
<sequence>MGELFAWLISFFILIGLLVIIVFQLMCLADLEFDYINPYDSASRINRVIIPEFFTQGGLSLFFLVTGHWFMALLCVPCLYCNVKMLVEMCCMGYVTSFVSIPCPLFLDVLYNCACFLHDRYMDNQHLVDVTEIFNMLHWEKKKRLFKLAYLIFILFLSLFWYKSHCYRRSHSRFPGEVRRWRYYLKRGSHGRNNRLARRWY</sequence>
<dbReference type="OrthoDB" id="434393at2759"/>
<evidence type="ECO:0000256" key="5">
    <source>
        <dbReference type="ARBA" id="ARBA00023136"/>
    </source>
</evidence>
<comment type="subcellular location">
    <subcellularLocation>
        <location evidence="1">Membrane</location>
        <topology evidence="1">Multi-pass membrane protein</topology>
    </subcellularLocation>
</comment>
<accession>A0A9Q1KUK2</accession>